<evidence type="ECO:0000313" key="6">
    <source>
        <dbReference type="Proteomes" id="UP000326340"/>
    </source>
</evidence>
<dbReference type="GO" id="GO:0016491">
    <property type="term" value="F:oxidoreductase activity"/>
    <property type="evidence" value="ECO:0007669"/>
    <property type="project" value="UniProtKB-KW"/>
</dbReference>
<dbReference type="OrthoDB" id="191139at2759"/>
<dbReference type="Pfam" id="PF00106">
    <property type="entry name" value="adh_short"/>
    <property type="match status" value="1"/>
</dbReference>
<keyword evidence="3" id="KW-0560">Oxidoreductase</keyword>
<comment type="similarity">
    <text evidence="1">Belongs to the short-chain dehydrogenases/reductases (SDR) family.</text>
</comment>
<name>A0A5Q4BBI3_9PEZI</name>
<dbReference type="PANTHER" id="PTHR24320:SF236">
    <property type="entry name" value="SHORT-CHAIN DEHYDROGENASE-RELATED"/>
    <property type="match status" value="1"/>
</dbReference>
<dbReference type="AlphaFoldDB" id="A0A5Q4BBI3"/>
<reference evidence="5 6" key="1">
    <citation type="journal article" date="2019" name="Sci. Rep.">
        <title>Colletotrichum shisoi sp. nov., an anthracnose pathogen of Perilla frutescens in Japan: molecular phylogenetic, morphological and genomic evidence.</title>
        <authorList>
            <person name="Gan P."/>
            <person name="Tsushima A."/>
            <person name="Hiroyama R."/>
            <person name="Narusaka M."/>
            <person name="Takano Y."/>
            <person name="Narusaka Y."/>
            <person name="Kawaradani M."/>
            <person name="Damm U."/>
            <person name="Shirasu K."/>
        </authorList>
    </citation>
    <scope>NUCLEOTIDE SEQUENCE [LARGE SCALE GENOMIC DNA]</scope>
    <source>
        <strain evidence="5 6">PG-2018a</strain>
    </source>
</reference>
<dbReference type="PANTHER" id="PTHR24320">
    <property type="entry name" value="RETINOL DEHYDROGENASE"/>
    <property type="match status" value="1"/>
</dbReference>
<gene>
    <name evidence="5" type="ORF">CSHISOI_10928</name>
</gene>
<dbReference type="EMBL" id="PUHP01002549">
    <property type="protein sequence ID" value="TQN64293.1"/>
    <property type="molecule type" value="Genomic_DNA"/>
</dbReference>
<dbReference type="Proteomes" id="UP000326340">
    <property type="component" value="Unassembled WGS sequence"/>
</dbReference>
<keyword evidence="6" id="KW-1185">Reference proteome</keyword>
<dbReference type="SUPFAM" id="SSF51735">
    <property type="entry name" value="NAD(P)-binding Rossmann-fold domains"/>
    <property type="match status" value="1"/>
</dbReference>
<accession>A0A5Q4BBI3</accession>
<organism evidence="5 6">
    <name type="scientific">Colletotrichum shisoi</name>
    <dbReference type="NCBI Taxonomy" id="2078593"/>
    <lineage>
        <taxon>Eukaryota</taxon>
        <taxon>Fungi</taxon>
        <taxon>Dikarya</taxon>
        <taxon>Ascomycota</taxon>
        <taxon>Pezizomycotina</taxon>
        <taxon>Sordariomycetes</taxon>
        <taxon>Hypocreomycetidae</taxon>
        <taxon>Glomerellales</taxon>
        <taxon>Glomerellaceae</taxon>
        <taxon>Colletotrichum</taxon>
        <taxon>Colletotrichum destructivum species complex</taxon>
    </lineage>
</organism>
<feature type="region of interest" description="Disordered" evidence="4">
    <location>
        <begin position="1"/>
        <end position="25"/>
    </location>
</feature>
<comment type="caution">
    <text evidence="5">The sequence shown here is derived from an EMBL/GenBank/DDBJ whole genome shotgun (WGS) entry which is preliminary data.</text>
</comment>
<dbReference type="PRINTS" id="PR00081">
    <property type="entry name" value="GDHRDH"/>
</dbReference>
<sequence>MSRPPSTGFRIQAQKPNQYHREKSSKMNDVLRSAFPPKASLTEANLPDQSGKVFIVTGSSGGLGKGLAKILYSRNAKVYLAARSETKTTAVINELKELYPQSAGHCEYLHLDLGDLTTIKQSAQEFLAKESRLDVLWNNAGVMTPPQGSKTAQGYELQLGVNVLGPFLFTHLLRPALSAAARAAPKDSVRVVWLSSGYVNVAPKPPIDLANLDYCARDESPTTKYTRSKAGNVVIAAEFARRTAGDGIISVSVDPGIYMTDLQRTMPWHSKIIAKLLSSDPKNGAYTELFAGLSTAITGASNGGWVIPYGRLASGRADLLDAELGKKYWDWVEEQVKPYIA</sequence>
<dbReference type="InterPro" id="IPR002347">
    <property type="entry name" value="SDR_fam"/>
</dbReference>
<protein>
    <submittedName>
        <fullName evidence="5">Putative oxidoreductase</fullName>
    </submittedName>
</protein>
<evidence type="ECO:0000256" key="4">
    <source>
        <dbReference type="SAM" id="MobiDB-lite"/>
    </source>
</evidence>
<keyword evidence="2" id="KW-0521">NADP</keyword>
<dbReference type="InterPro" id="IPR036291">
    <property type="entry name" value="NAD(P)-bd_dom_sf"/>
</dbReference>
<evidence type="ECO:0000313" key="5">
    <source>
        <dbReference type="EMBL" id="TQN64293.1"/>
    </source>
</evidence>
<evidence type="ECO:0000256" key="3">
    <source>
        <dbReference type="ARBA" id="ARBA00023002"/>
    </source>
</evidence>
<proteinExistence type="inferred from homology"/>
<evidence type="ECO:0000256" key="1">
    <source>
        <dbReference type="ARBA" id="ARBA00006484"/>
    </source>
</evidence>
<dbReference type="Gene3D" id="3.40.50.720">
    <property type="entry name" value="NAD(P)-binding Rossmann-like Domain"/>
    <property type="match status" value="1"/>
</dbReference>
<evidence type="ECO:0000256" key="2">
    <source>
        <dbReference type="ARBA" id="ARBA00022857"/>
    </source>
</evidence>